<name>A0A8H6KZD8_9LECA</name>
<dbReference type="AlphaFoldDB" id="A0A8H6KZD8"/>
<comment type="caution">
    <text evidence="2">The sequence shown here is derived from an EMBL/GenBank/DDBJ whole genome shotgun (WGS) entry which is preliminary data.</text>
</comment>
<dbReference type="GeneID" id="59332591"/>
<gene>
    <name evidence="2" type="ORF">HO133_004182</name>
</gene>
<feature type="region of interest" description="Disordered" evidence="1">
    <location>
        <begin position="79"/>
        <end position="103"/>
    </location>
</feature>
<dbReference type="Proteomes" id="UP000593566">
    <property type="component" value="Unassembled WGS sequence"/>
</dbReference>
<evidence type="ECO:0000313" key="2">
    <source>
        <dbReference type="EMBL" id="KAF6229845.1"/>
    </source>
</evidence>
<evidence type="ECO:0000313" key="3">
    <source>
        <dbReference type="Proteomes" id="UP000593566"/>
    </source>
</evidence>
<sequence>MILATRSQKLIILLKMGFITGRQALTMPSRASRHVRRAIIADGADSIREISMAFPRSLKSFVEGYSHYSHREHAGYDELLPHPHLKTPQNGHRERNSRDVHHEVEYSDEQIERLLITTEAIDGLIPEKRKRPAYQTAS</sequence>
<organism evidence="2 3">
    <name type="scientific">Letharia lupina</name>
    <dbReference type="NCBI Taxonomy" id="560253"/>
    <lineage>
        <taxon>Eukaryota</taxon>
        <taxon>Fungi</taxon>
        <taxon>Dikarya</taxon>
        <taxon>Ascomycota</taxon>
        <taxon>Pezizomycotina</taxon>
        <taxon>Lecanoromycetes</taxon>
        <taxon>OSLEUM clade</taxon>
        <taxon>Lecanoromycetidae</taxon>
        <taxon>Lecanorales</taxon>
        <taxon>Lecanorineae</taxon>
        <taxon>Parmeliaceae</taxon>
        <taxon>Letharia</taxon>
    </lineage>
</organism>
<proteinExistence type="predicted"/>
<reference evidence="2 3" key="1">
    <citation type="journal article" date="2020" name="Genomics">
        <title>Complete, high-quality genomes from long-read metagenomic sequencing of two wolf lichen thalli reveals enigmatic genome architecture.</title>
        <authorList>
            <person name="McKenzie S.K."/>
            <person name="Walston R.F."/>
            <person name="Allen J.L."/>
        </authorList>
    </citation>
    <scope>NUCLEOTIDE SEQUENCE [LARGE SCALE GENOMIC DNA]</scope>
    <source>
        <strain evidence="2">WasteWater1</strain>
    </source>
</reference>
<feature type="compositionally biased region" description="Basic and acidic residues" evidence="1">
    <location>
        <begin position="91"/>
        <end position="103"/>
    </location>
</feature>
<dbReference type="RefSeq" id="XP_037157102.1">
    <property type="nucleotide sequence ID" value="XM_037295101.1"/>
</dbReference>
<dbReference type="EMBL" id="JACCJB010000002">
    <property type="protein sequence ID" value="KAF6229845.1"/>
    <property type="molecule type" value="Genomic_DNA"/>
</dbReference>
<protein>
    <submittedName>
        <fullName evidence="2">Uncharacterized protein</fullName>
    </submittedName>
</protein>
<accession>A0A8H6KZD8</accession>
<evidence type="ECO:0000256" key="1">
    <source>
        <dbReference type="SAM" id="MobiDB-lite"/>
    </source>
</evidence>
<keyword evidence="3" id="KW-1185">Reference proteome</keyword>